<dbReference type="Pfam" id="PF05717">
    <property type="entry name" value="TnpB_IS66"/>
    <property type="match status" value="1"/>
</dbReference>
<dbReference type="NCBIfam" id="NF033819">
    <property type="entry name" value="IS66_TnpB"/>
    <property type="match status" value="1"/>
</dbReference>
<accession>A0A1S7TRY6</accession>
<gene>
    <name evidence="1" type="ORF">AGR7A_Lc10051</name>
</gene>
<dbReference type="PANTHER" id="PTHR36455:SF1">
    <property type="entry name" value="BLR8292 PROTEIN"/>
    <property type="match status" value="1"/>
</dbReference>
<evidence type="ECO:0000313" key="1">
    <source>
        <dbReference type="EMBL" id="CVI57356.1"/>
    </source>
</evidence>
<sequence>MCTSRPCCCRATGTQMTPISSSVRVWIASGHCDMRKGMQGLALIVQEGLGRDPFKGDVFVFRGKSGRLIKALWHDGIGLSLYAKRLERGHFIWPATEGGVIALTAGQMSYLLERIDWRNPQQTWRPTSAG</sequence>
<dbReference type="InterPro" id="IPR008878">
    <property type="entry name" value="Transposase_IS66_Orf2"/>
</dbReference>
<comment type="caution">
    <text evidence="1">The sequence shown here is derived from an EMBL/GenBank/DDBJ whole genome shotgun (WGS) entry which is preliminary data.</text>
</comment>
<protein>
    <recommendedName>
        <fullName evidence="3">Transposase</fullName>
    </recommendedName>
</protein>
<dbReference type="Proteomes" id="UP000192140">
    <property type="component" value="Unassembled WGS sequence"/>
</dbReference>
<proteinExistence type="predicted"/>
<evidence type="ECO:0008006" key="3">
    <source>
        <dbReference type="Google" id="ProtNLM"/>
    </source>
</evidence>
<dbReference type="PANTHER" id="PTHR36455">
    <property type="match status" value="1"/>
</dbReference>
<reference evidence="1" key="1">
    <citation type="submission" date="2016-01" db="EMBL/GenBank/DDBJ databases">
        <authorList>
            <person name="Regsiter A."/>
            <person name="william w."/>
        </authorList>
    </citation>
    <scope>NUCLEOTIDE SEQUENCE</scope>
    <source>
        <strain evidence="1">NCPPB 1641</strain>
    </source>
</reference>
<dbReference type="EMBL" id="FCNP01000030">
    <property type="protein sequence ID" value="CVI57356.1"/>
    <property type="molecule type" value="Genomic_DNA"/>
</dbReference>
<name>A0A1S7TRY6_9HYPH</name>
<keyword evidence="2" id="KW-1185">Reference proteome</keyword>
<dbReference type="AlphaFoldDB" id="A0A1S7TRY6"/>
<organism evidence="1 2">
    <name type="scientific">Agrobacterium deltaense NCPPB 1641</name>
    <dbReference type="NCBI Taxonomy" id="1183425"/>
    <lineage>
        <taxon>Bacteria</taxon>
        <taxon>Pseudomonadati</taxon>
        <taxon>Pseudomonadota</taxon>
        <taxon>Alphaproteobacteria</taxon>
        <taxon>Hyphomicrobiales</taxon>
        <taxon>Rhizobiaceae</taxon>
        <taxon>Rhizobium/Agrobacterium group</taxon>
        <taxon>Agrobacterium</taxon>
    </lineage>
</organism>
<evidence type="ECO:0000313" key="2">
    <source>
        <dbReference type="Proteomes" id="UP000192140"/>
    </source>
</evidence>